<gene>
    <name evidence="9" type="ORF">Zm00014a_025682</name>
</gene>
<dbReference type="PANTHER" id="PTHR22838:SF0">
    <property type="entry name" value="WD REPEAT-CONTAINING PROTEIN 26"/>
    <property type="match status" value="1"/>
</dbReference>
<comment type="caution">
    <text evidence="9">The sequence shown here is derived from an EMBL/GenBank/DDBJ whole genome shotgun (WGS) entry which is preliminary data.</text>
</comment>
<dbReference type="SUPFAM" id="SSF50978">
    <property type="entry name" value="WD40 repeat-like"/>
    <property type="match status" value="1"/>
</dbReference>
<dbReference type="GO" id="GO:0005737">
    <property type="term" value="C:cytoplasm"/>
    <property type="evidence" value="ECO:0007669"/>
    <property type="project" value="UniProtKB-SubCell"/>
</dbReference>
<dbReference type="EMBL" id="NCVQ01000005">
    <property type="protein sequence ID" value="PWZ26207.1"/>
    <property type="molecule type" value="Genomic_DNA"/>
</dbReference>
<dbReference type="Pfam" id="PF00400">
    <property type="entry name" value="WD40"/>
    <property type="match status" value="5"/>
</dbReference>
<dbReference type="InterPro" id="IPR036322">
    <property type="entry name" value="WD40_repeat_dom_sf"/>
</dbReference>
<feature type="repeat" description="WD" evidence="6">
    <location>
        <begin position="523"/>
        <end position="565"/>
    </location>
</feature>
<name>A0A3L6F3H7_MAIZE</name>
<evidence type="ECO:0000256" key="4">
    <source>
        <dbReference type="ARBA" id="ARBA00022737"/>
    </source>
</evidence>
<dbReference type="FunFam" id="2.130.10.10:FF:000087">
    <property type="entry name" value="WD repeat-containing protein 26 homolog"/>
    <property type="match status" value="1"/>
</dbReference>
<protein>
    <submittedName>
        <fullName evidence="9">WD repeat-containing protein 26</fullName>
    </submittedName>
</protein>
<dbReference type="InterPro" id="IPR019775">
    <property type="entry name" value="WD40_repeat_CS"/>
</dbReference>
<feature type="repeat" description="WD" evidence="6">
    <location>
        <begin position="312"/>
        <end position="353"/>
    </location>
</feature>
<feature type="repeat" description="WD" evidence="6">
    <location>
        <begin position="267"/>
        <end position="308"/>
    </location>
</feature>
<dbReference type="InterPro" id="IPR051350">
    <property type="entry name" value="WD_repeat-ST_regulator"/>
</dbReference>
<feature type="compositionally biased region" description="Low complexity" evidence="7">
    <location>
        <begin position="568"/>
        <end position="586"/>
    </location>
</feature>
<accession>A0A3L6F3H7</accession>
<evidence type="ECO:0000256" key="2">
    <source>
        <dbReference type="ARBA" id="ARBA00022490"/>
    </source>
</evidence>
<proteinExistence type="predicted"/>
<keyword evidence="4" id="KW-0677">Repeat</keyword>
<dbReference type="PANTHER" id="PTHR22838">
    <property type="entry name" value="WD REPEAT PROTEIN 26-RELATED"/>
    <property type="match status" value="1"/>
</dbReference>
<dbReference type="PROSITE" id="PS50896">
    <property type="entry name" value="LISH"/>
    <property type="match status" value="1"/>
</dbReference>
<evidence type="ECO:0000259" key="8">
    <source>
        <dbReference type="PROSITE" id="PS50897"/>
    </source>
</evidence>
<dbReference type="CDD" id="cd00200">
    <property type="entry name" value="WD40"/>
    <property type="match status" value="1"/>
</dbReference>
<keyword evidence="3 6" id="KW-0853">WD repeat</keyword>
<dbReference type="PROSITE" id="PS50082">
    <property type="entry name" value="WD_REPEATS_2"/>
    <property type="match status" value="3"/>
</dbReference>
<evidence type="ECO:0000256" key="5">
    <source>
        <dbReference type="ARBA" id="ARBA00065067"/>
    </source>
</evidence>
<dbReference type="Pfam" id="PF23627">
    <property type="entry name" value="LisH_WDR26"/>
    <property type="match status" value="1"/>
</dbReference>
<evidence type="ECO:0000313" key="10">
    <source>
        <dbReference type="Proteomes" id="UP000251960"/>
    </source>
</evidence>
<evidence type="ECO:0000256" key="3">
    <source>
        <dbReference type="ARBA" id="ARBA00022574"/>
    </source>
</evidence>
<feature type="domain" description="CTLH" evidence="8">
    <location>
        <begin position="94"/>
        <end position="151"/>
    </location>
</feature>
<keyword evidence="2" id="KW-0963">Cytoplasm</keyword>
<evidence type="ECO:0000256" key="1">
    <source>
        <dbReference type="ARBA" id="ARBA00004496"/>
    </source>
</evidence>
<feature type="region of interest" description="Disordered" evidence="7">
    <location>
        <begin position="564"/>
        <end position="598"/>
    </location>
</feature>
<dbReference type="Proteomes" id="UP000251960">
    <property type="component" value="Chromosome 4"/>
</dbReference>
<accession>A0A3L6F030</accession>
<dbReference type="SMART" id="SM00320">
    <property type="entry name" value="WD40"/>
    <property type="match status" value="7"/>
</dbReference>
<dbReference type="Gene3D" id="2.130.10.10">
    <property type="entry name" value="YVTN repeat-like/Quinoprotein amine dehydrogenase"/>
    <property type="match status" value="2"/>
</dbReference>
<dbReference type="InterPro" id="IPR006594">
    <property type="entry name" value="LisH"/>
</dbReference>
<dbReference type="InterPro" id="IPR001680">
    <property type="entry name" value="WD40_rpt"/>
</dbReference>
<dbReference type="PROSITE" id="PS00678">
    <property type="entry name" value="WD_REPEATS_1"/>
    <property type="match status" value="1"/>
</dbReference>
<organism evidence="9 10">
    <name type="scientific">Zea mays</name>
    <name type="common">Maize</name>
    <dbReference type="NCBI Taxonomy" id="4577"/>
    <lineage>
        <taxon>Eukaryota</taxon>
        <taxon>Viridiplantae</taxon>
        <taxon>Streptophyta</taxon>
        <taxon>Embryophyta</taxon>
        <taxon>Tracheophyta</taxon>
        <taxon>Spermatophyta</taxon>
        <taxon>Magnoliopsida</taxon>
        <taxon>Liliopsida</taxon>
        <taxon>Poales</taxon>
        <taxon>Poaceae</taxon>
        <taxon>PACMAD clade</taxon>
        <taxon>Panicoideae</taxon>
        <taxon>Andropogonodae</taxon>
        <taxon>Andropogoneae</taxon>
        <taxon>Tripsacinae</taxon>
        <taxon>Zea</taxon>
    </lineage>
</organism>
<dbReference type="EMBL" id="NCVQ01000005">
    <property type="protein sequence ID" value="PWZ26209.1"/>
    <property type="molecule type" value="Genomic_DNA"/>
</dbReference>
<feature type="region of interest" description="Disordered" evidence="7">
    <location>
        <begin position="1"/>
        <end position="22"/>
    </location>
</feature>
<sequence>MGGSEDDEPPSKRARTSSVESASLPDCFSFSKFSNPLGSTMARPLPSQGKEVMVGSKGVIKKEEFVRIITKTLYSLGYEKSGAVLEEESGIILHNPMVKLFREQVIDGNWDSAVVTMNTIGLQDENILKSAAFLILEQKFFELLKNDNVMGAMKTLRCEITPLGVNRKRVHELSTCMISCSSQQLFLGFSKLGIDSSSSRLKLLEELQKVLPPAVMVPERRLENLVEQALTVQRDACYFHNSVDGLSLYIDHHCGKDQIPSCTLQVLRAHHDEVWFIQFSNNGKYLASASNDKSAIIWEVDEDGELLLRHTLSGHQKSVMMVAWSPDDCQLLTCGQEETIRRWDVKSGKCLHVYEKSATGLISCAWFPDGKQLSGLADQNFCIWDLDGKEVDCWKGQGSTGTSDFAVAKDGNLIISMSKQNTILLFDRETKQERIIEEGSTITSFCLSEDGDFLLVNLVSEEIHLWNIRNDPVRVNRYNGHKRTRFVIRSCFGGFEQAFIASGSEDSQVYIWHRATGDLIETLAGHSGTVNCVSWNPANPHMLASASDDHTVRIWGAKKSSLKRKDVGSSNCNGNGSRSNGNAHGNVFVQKCNGNNTK</sequence>
<evidence type="ECO:0000256" key="6">
    <source>
        <dbReference type="PROSITE-ProRule" id="PRU00221"/>
    </source>
</evidence>
<dbReference type="SMART" id="SM00668">
    <property type="entry name" value="CTLH"/>
    <property type="match status" value="1"/>
</dbReference>
<dbReference type="EMBL" id="NCVQ01000005">
    <property type="protein sequence ID" value="PWZ26208.1"/>
    <property type="molecule type" value="Genomic_DNA"/>
</dbReference>
<reference evidence="9 10" key="1">
    <citation type="journal article" date="2018" name="Nat. Genet.">
        <title>Extensive intraspecific gene order and gene structural variations between Mo17 and other maize genomes.</title>
        <authorList>
            <person name="Sun S."/>
            <person name="Zhou Y."/>
            <person name="Chen J."/>
            <person name="Shi J."/>
            <person name="Zhao H."/>
            <person name="Zhao H."/>
            <person name="Song W."/>
            <person name="Zhang M."/>
            <person name="Cui Y."/>
            <person name="Dong X."/>
            <person name="Liu H."/>
            <person name="Ma X."/>
            <person name="Jiao Y."/>
            <person name="Wang B."/>
            <person name="Wei X."/>
            <person name="Stein J.C."/>
            <person name="Glaubitz J.C."/>
            <person name="Lu F."/>
            <person name="Yu G."/>
            <person name="Liang C."/>
            <person name="Fengler K."/>
            <person name="Li B."/>
            <person name="Rafalski A."/>
            <person name="Schnable P.S."/>
            <person name="Ware D.H."/>
            <person name="Buckler E.S."/>
            <person name="Lai J."/>
        </authorList>
    </citation>
    <scope>NUCLEOTIDE SEQUENCE [LARGE SCALE GENOMIC DNA]</scope>
    <source>
        <strain evidence="10">cv. Missouri 17</strain>
        <tissue evidence="9">Seedling</tissue>
    </source>
</reference>
<evidence type="ECO:0000256" key="7">
    <source>
        <dbReference type="SAM" id="MobiDB-lite"/>
    </source>
</evidence>
<dbReference type="PROSITE" id="PS50897">
    <property type="entry name" value="CTLH"/>
    <property type="match status" value="1"/>
</dbReference>
<comment type="subunit">
    <text evidence="5">Interacts with RANBPM.</text>
</comment>
<dbReference type="InterPro" id="IPR006595">
    <property type="entry name" value="CTLH_C"/>
</dbReference>
<dbReference type="AlphaFoldDB" id="A0A3L6F3H7"/>
<dbReference type="PROSITE" id="PS50294">
    <property type="entry name" value="WD_REPEATS_REGION"/>
    <property type="match status" value="3"/>
</dbReference>
<evidence type="ECO:0000313" key="9">
    <source>
        <dbReference type="EMBL" id="PWZ26207.1"/>
    </source>
</evidence>
<comment type="subcellular location">
    <subcellularLocation>
        <location evidence="1">Cytoplasm</location>
    </subcellularLocation>
</comment>
<dbReference type="InterPro" id="IPR015943">
    <property type="entry name" value="WD40/YVTN_repeat-like_dom_sf"/>
</dbReference>